<dbReference type="AlphaFoldDB" id="Q0RX41"/>
<accession>Q0RX41</accession>
<dbReference type="KEGG" id="rha:RHA1_ro09102"/>
<dbReference type="HOGENOM" id="CLU_2571570_0_0_11"/>
<sequence>MPVIDRCPVHRRTPGHVAGMKAVRLTDQQRVERVKNGFERIATTPVASAGDSIVEPDTLWRGGQRCWCTTPLRGCMSRRRA</sequence>
<evidence type="ECO:0000313" key="1">
    <source>
        <dbReference type="EMBL" id="ABH00145.1"/>
    </source>
</evidence>
<protein>
    <submittedName>
        <fullName evidence="1">Uncharacterized protein</fullName>
    </submittedName>
</protein>
<gene>
    <name evidence="1" type="ordered locus">RHA1_ro09102</name>
</gene>
<evidence type="ECO:0000313" key="2">
    <source>
        <dbReference type="Proteomes" id="UP000008710"/>
    </source>
</evidence>
<dbReference type="Proteomes" id="UP000008710">
    <property type="component" value="Plasmid pRHL1"/>
</dbReference>
<dbReference type="EMBL" id="CP000432">
    <property type="protein sequence ID" value="ABH00145.1"/>
    <property type="molecule type" value="Genomic_DNA"/>
</dbReference>
<organism evidence="1 2">
    <name type="scientific">Rhodococcus jostii (strain RHA1)</name>
    <dbReference type="NCBI Taxonomy" id="101510"/>
    <lineage>
        <taxon>Bacteria</taxon>
        <taxon>Bacillati</taxon>
        <taxon>Actinomycetota</taxon>
        <taxon>Actinomycetes</taxon>
        <taxon>Mycobacteriales</taxon>
        <taxon>Nocardiaceae</taxon>
        <taxon>Rhodococcus</taxon>
    </lineage>
</organism>
<geneLocation type="plasmid" evidence="1 2">
    <name>pRHL1</name>
</geneLocation>
<keyword evidence="1" id="KW-0614">Plasmid</keyword>
<reference evidence="2" key="1">
    <citation type="journal article" date="2006" name="Proc. Natl. Acad. Sci. U.S.A.">
        <title>The complete genome of Rhodococcus sp. RHA1 provides insights into a catabolic powerhouse.</title>
        <authorList>
            <person name="McLeod M.P."/>
            <person name="Warren R.L."/>
            <person name="Hsiao W.W.L."/>
            <person name="Araki N."/>
            <person name="Myhre M."/>
            <person name="Fernandes C."/>
            <person name="Miyazawa D."/>
            <person name="Wong W."/>
            <person name="Lillquist A.L."/>
            <person name="Wang D."/>
            <person name="Dosanjh M."/>
            <person name="Hara H."/>
            <person name="Petrescu A."/>
            <person name="Morin R.D."/>
            <person name="Yang G."/>
            <person name="Stott J.M."/>
            <person name="Schein J.E."/>
            <person name="Shin H."/>
            <person name="Smailus D."/>
            <person name="Siddiqui A.S."/>
            <person name="Marra M.A."/>
            <person name="Jones S.J.M."/>
            <person name="Holt R."/>
            <person name="Brinkman F.S.L."/>
            <person name="Miyauchi K."/>
            <person name="Fukuda M."/>
            <person name="Davies J.E."/>
            <person name="Mohn W.W."/>
            <person name="Eltis L.D."/>
        </authorList>
    </citation>
    <scope>NUCLEOTIDE SEQUENCE [LARGE SCALE GENOMIC DNA]</scope>
    <source>
        <strain evidence="2">RHA1</strain>
    </source>
</reference>
<proteinExistence type="predicted"/>
<name>Q0RX41_RHOJR</name>